<keyword evidence="13" id="KW-1185">Reference proteome</keyword>
<evidence type="ECO:0000256" key="5">
    <source>
        <dbReference type="ARBA" id="ARBA00022989"/>
    </source>
</evidence>
<evidence type="ECO:0000256" key="2">
    <source>
        <dbReference type="ARBA" id="ARBA00022475"/>
    </source>
</evidence>
<protein>
    <submittedName>
        <fullName evidence="11">TRAP transporter large permease subunit</fullName>
    </submittedName>
    <submittedName>
        <fullName evidence="10">TRAP transporter, DctM subunit</fullName>
    </submittedName>
</protein>
<dbReference type="EMBL" id="SIRL01000003">
    <property type="protein sequence ID" value="TBN51544.1"/>
    <property type="molecule type" value="Genomic_DNA"/>
</dbReference>
<name>A0A238W410_9RHOB</name>
<evidence type="ECO:0000256" key="7">
    <source>
        <dbReference type="RuleBase" id="RU369079"/>
    </source>
</evidence>
<feature type="transmembrane region" description="Helical" evidence="8">
    <location>
        <begin position="56"/>
        <end position="74"/>
    </location>
</feature>
<feature type="transmembrane region" description="Helical" evidence="8">
    <location>
        <begin position="7"/>
        <end position="36"/>
    </location>
</feature>
<evidence type="ECO:0000256" key="8">
    <source>
        <dbReference type="SAM" id="Phobius"/>
    </source>
</evidence>
<feature type="transmembrane region" description="Helical" evidence="8">
    <location>
        <begin position="336"/>
        <end position="360"/>
    </location>
</feature>
<dbReference type="RefSeq" id="WP_089387463.1">
    <property type="nucleotide sequence ID" value="NZ_FZNM01000003.1"/>
</dbReference>
<keyword evidence="7" id="KW-0813">Transport</keyword>
<comment type="function">
    <text evidence="7">Part of the tripartite ATP-independent periplasmic (TRAP) transport system.</text>
</comment>
<sequence length="421" mass="42457">MGITGLAAMVAVIALTALRMPIALSLMLAGLAGLALSGSLDQALDPLSGLLTAPDLALVPLVLFLGNVAFYAGFATRVHDAAAVILQGWRGGLALAAIGGCAGFSATAGSSLGCAATLSRIAVPDMLRAGYDPRLAGASVAMGGTLGALLPPSMLLIVWGLLSGTPVATMFLAGLLPAVLSLAGMAAVVLWWVWHDPAAAPVPPPLAMGPGAAMQAVWPAPILFAILVGGIASGLLSPVAAVAICLGLTLGFGLIQHRLTPETLWAGLRDALRQTASILLILVAGRLFLLFMDITGLPAAVADWAAATLPMPLAFALLGVACVALGLAVEPVAMLVLALPFGLALATAWGLEAVWAGIVLVKLVEIALILPPLGLTVIVIGTAVGTVRPAAIFAGVGRFLFLDLLVLAALILFPALVWTVR</sequence>
<evidence type="ECO:0000256" key="1">
    <source>
        <dbReference type="ARBA" id="ARBA00004429"/>
    </source>
</evidence>
<organism evidence="10 12">
    <name type="scientific">Paracoccus sediminis</name>
    <dbReference type="NCBI Taxonomy" id="1214787"/>
    <lineage>
        <taxon>Bacteria</taxon>
        <taxon>Pseudomonadati</taxon>
        <taxon>Pseudomonadota</taxon>
        <taxon>Alphaproteobacteria</taxon>
        <taxon>Rhodobacterales</taxon>
        <taxon>Paracoccaceae</taxon>
        <taxon>Paracoccus</taxon>
    </lineage>
</organism>
<dbReference type="EMBL" id="FZNM01000003">
    <property type="protein sequence ID" value="SNR41127.1"/>
    <property type="molecule type" value="Genomic_DNA"/>
</dbReference>
<dbReference type="InterPro" id="IPR010656">
    <property type="entry name" value="DctM"/>
</dbReference>
<evidence type="ECO:0000313" key="12">
    <source>
        <dbReference type="Proteomes" id="UP000198409"/>
    </source>
</evidence>
<evidence type="ECO:0000256" key="4">
    <source>
        <dbReference type="ARBA" id="ARBA00022692"/>
    </source>
</evidence>
<dbReference type="Proteomes" id="UP000198409">
    <property type="component" value="Unassembled WGS sequence"/>
</dbReference>
<keyword evidence="4 8" id="KW-0812">Transmembrane</keyword>
<reference evidence="11 13" key="3">
    <citation type="submission" date="2019-02" db="EMBL/GenBank/DDBJ databases">
        <authorList>
            <person name="Zhang G."/>
        </authorList>
    </citation>
    <scope>NUCLEOTIDE SEQUENCE [LARGE SCALE GENOMIC DNA]</scope>
    <source>
        <strain evidence="11 13">CMB17</strain>
    </source>
</reference>
<evidence type="ECO:0000313" key="10">
    <source>
        <dbReference type="EMBL" id="SNR41127.1"/>
    </source>
</evidence>
<evidence type="ECO:0000256" key="3">
    <source>
        <dbReference type="ARBA" id="ARBA00022519"/>
    </source>
</evidence>
<feature type="transmembrane region" description="Helical" evidence="8">
    <location>
        <begin position="309"/>
        <end position="329"/>
    </location>
</feature>
<reference evidence="12" key="1">
    <citation type="submission" date="2017-06" db="EMBL/GenBank/DDBJ databases">
        <authorList>
            <person name="Varghese N."/>
            <person name="Submissions S."/>
        </authorList>
    </citation>
    <scope>NUCLEOTIDE SEQUENCE [LARGE SCALE GENOMIC DNA]</scope>
    <source>
        <strain evidence="12">DSM 26170</strain>
    </source>
</reference>
<feature type="transmembrane region" description="Helical" evidence="8">
    <location>
        <begin position="95"/>
        <end position="118"/>
    </location>
</feature>
<reference evidence="10" key="2">
    <citation type="submission" date="2017-06" db="EMBL/GenBank/DDBJ databases">
        <authorList>
            <person name="Kim H.J."/>
            <person name="Triplett B.A."/>
        </authorList>
    </citation>
    <scope>NUCLEOTIDE SEQUENCE [LARGE SCALE GENOMIC DNA]</scope>
    <source>
        <strain evidence="10">DSM 26170</strain>
    </source>
</reference>
<dbReference type="Proteomes" id="UP000292859">
    <property type="component" value="Unassembled WGS sequence"/>
</dbReference>
<feature type="transmembrane region" description="Helical" evidence="8">
    <location>
        <begin position="276"/>
        <end position="297"/>
    </location>
</feature>
<dbReference type="GO" id="GO:0005886">
    <property type="term" value="C:plasma membrane"/>
    <property type="evidence" value="ECO:0007669"/>
    <property type="project" value="UniProtKB-SubCell"/>
</dbReference>
<evidence type="ECO:0000259" key="9">
    <source>
        <dbReference type="Pfam" id="PF06808"/>
    </source>
</evidence>
<evidence type="ECO:0000313" key="13">
    <source>
        <dbReference type="Proteomes" id="UP000292859"/>
    </source>
</evidence>
<dbReference type="OrthoDB" id="9790209at2"/>
<feature type="domain" description="TRAP C4-dicarboxylate transport system permease DctM subunit" evidence="9">
    <location>
        <begin position="10"/>
        <end position="416"/>
    </location>
</feature>
<keyword evidence="6 8" id="KW-0472">Membrane</keyword>
<dbReference type="PANTHER" id="PTHR33362:SF5">
    <property type="entry name" value="C4-DICARBOXYLATE TRAP TRANSPORTER LARGE PERMEASE PROTEIN DCTM"/>
    <property type="match status" value="1"/>
</dbReference>
<keyword evidence="5 8" id="KW-1133">Transmembrane helix</keyword>
<feature type="transmembrane region" description="Helical" evidence="8">
    <location>
        <begin position="399"/>
        <end position="420"/>
    </location>
</feature>
<feature type="transmembrane region" description="Helical" evidence="8">
    <location>
        <begin position="222"/>
        <end position="255"/>
    </location>
</feature>
<feature type="transmembrane region" description="Helical" evidence="8">
    <location>
        <begin position="366"/>
        <end position="387"/>
    </location>
</feature>
<evidence type="ECO:0000256" key="6">
    <source>
        <dbReference type="ARBA" id="ARBA00023136"/>
    </source>
</evidence>
<accession>A0A238W410</accession>
<gene>
    <name evidence="11" type="ORF">EYF88_07080</name>
    <name evidence="10" type="ORF">SAMN06265378_103328</name>
</gene>
<keyword evidence="3 7" id="KW-0997">Cell inner membrane</keyword>
<keyword evidence="2" id="KW-1003">Cell membrane</keyword>
<comment type="subcellular location">
    <subcellularLocation>
        <location evidence="1 7">Cell inner membrane</location>
        <topology evidence="1 7">Multi-pass membrane protein</topology>
    </subcellularLocation>
</comment>
<dbReference type="PANTHER" id="PTHR33362">
    <property type="entry name" value="SIALIC ACID TRAP TRANSPORTER PERMEASE PROTEIN SIAT-RELATED"/>
    <property type="match status" value="1"/>
</dbReference>
<dbReference type="GO" id="GO:0022857">
    <property type="term" value="F:transmembrane transporter activity"/>
    <property type="evidence" value="ECO:0007669"/>
    <property type="project" value="UniProtKB-UniRule"/>
</dbReference>
<dbReference type="InterPro" id="IPR004681">
    <property type="entry name" value="TRAP_DctM"/>
</dbReference>
<dbReference type="AlphaFoldDB" id="A0A238W410"/>
<proteinExistence type="predicted"/>
<feature type="transmembrane region" description="Helical" evidence="8">
    <location>
        <begin position="169"/>
        <end position="194"/>
    </location>
</feature>
<dbReference type="Pfam" id="PF06808">
    <property type="entry name" value="DctM"/>
    <property type="match status" value="1"/>
</dbReference>
<feature type="transmembrane region" description="Helical" evidence="8">
    <location>
        <begin position="138"/>
        <end position="162"/>
    </location>
</feature>
<evidence type="ECO:0000313" key="11">
    <source>
        <dbReference type="EMBL" id="TBN51544.1"/>
    </source>
</evidence>